<dbReference type="PANTHER" id="PTHR43210:SF5">
    <property type="entry name" value="DETHIOBIOTIN SYNTHETASE"/>
    <property type="match status" value="1"/>
</dbReference>
<comment type="catalytic activity">
    <reaction evidence="8">
        <text>(7R,8S)-7,8-diammoniononanoate + CO2 + ATP = (4R,5S)-dethiobiotin + ADP + phosphate + 3 H(+)</text>
        <dbReference type="Rhea" id="RHEA:15805"/>
        <dbReference type="ChEBI" id="CHEBI:15378"/>
        <dbReference type="ChEBI" id="CHEBI:16526"/>
        <dbReference type="ChEBI" id="CHEBI:30616"/>
        <dbReference type="ChEBI" id="CHEBI:43474"/>
        <dbReference type="ChEBI" id="CHEBI:149469"/>
        <dbReference type="ChEBI" id="CHEBI:149473"/>
        <dbReference type="ChEBI" id="CHEBI:456216"/>
        <dbReference type="EC" id="6.3.3.3"/>
    </reaction>
</comment>
<comment type="cofactor">
    <cofactor evidence="8">
        <name>Mg(2+)</name>
        <dbReference type="ChEBI" id="CHEBI:18420"/>
    </cofactor>
</comment>
<comment type="pathway">
    <text evidence="8">Cofactor biosynthesis; biotin biosynthesis; biotin from 7,8-diaminononanoate: step 1/2.</text>
</comment>
<dbReference type="Proteomes" id="UP000248330">
    <property type="component" value="Unassembled WGS sequence"/>
</dbReference>
<keyword evidence="3 8" id="KW-0479">Metal-binding</keyword>
<dbReference type="EC" id="6.3.3.3" evidence="8"/>
<dbReference type="PANTHER" id="PTHR43210">
    <property type="entry name" value="DETHIOBIOTIN SYNTHETASE"/>
    <property type="match status" value="1"/>
</dbReference>
<sequence length="219" mass="22910">MSTYFITGTDTGVGKTHASCALLRRARHQGLRACGYKPVASGCERTPDGLRNEDGLALLAESAPGLSYAQVNPLALEPAIAPHVAAREAGIVLDPAAMSAGHDALAAAHELVLVEGAGGWRVPLNDTLGFDDWVAAQGWPVVLVVAMRLGCINHALLSAESILRRTRLAGWIANRVPPEMPRWRESLDTLVTQIPAPLLGVLPTGLDPDAAAAALTLPG</sequence>
<keyword evidence="5 8" id="KW-0093">Biotin biosynthesis</keyword>
<dbReference type="InterPro" id="IPR004472">
    <property type="entry name" value="DTB_synth_BioD"/>
</dbReference>
<dbReference type="GO" id="GO:0000287">
    <property type="term" value="F:magnesium ion binding"/>
    <property type="evidence" value="ECO:0007669"/>
    <property type="project" value="UniProtKB-UniRule"/>
</dbReference>
<feature type="binding site" evidence="8">
    <location>
        <begin position="174"/>
        <end position="175"/>
    </location>
    <ligand>
        <name>ATP</name>
        <dbReference type="ChEBI" id="CHEBI:30616"/>
    </ligand>
</feature>
<keyword evidence="1 8" id="KW-0963">Cytoplasm</keyword>
<dbReference type="RefSeq" id="WP_110264811.1">
    <property type="nucleotide sequence ID" value="NZ_CAKZQT010000029.1"/>
</dbReference>
<dbReference type="GO" id="GO:0004141">
    <property type="term" value="F:dethiobiotin synthase activity"/>
    <property type="evidence" value="ECO:0007669"/>
    <property type="project" value="UniProtKB-UniRule"/>
</dbReference>
<reference evidence="9 10" key="1">
    <citation type="submission" date="2018-04" db="EMBL/GenBank/DDBJ databases">
        <title>Genomic Encyclopedia of Type Strains, Phase IV (KMG-IV): sequencing the most valuable type-strain genomes for metagenomic binning, comparative biology and taxonomic classification.</title>
        <authorList>
            <person name="Goeker M."/>
        </authorList>
    </citation>
    <scope>NUCLEOTIDE SEQUENCE [LARGE SCALE GENOMIC DNA]</scope>
    <source>
        <strain evidence="9 10">DSM 104150</strain>
    </source>
</reference>
<proteinExistence type="inferred from homology"/>
<dbReference type="Pfam" id="PF13500">
    <property type="entry name" value="AAA_26"/>
    <property type="match status" value="1"/>
</dbReference>
<evidence type="ECO:0000256" key="2">
    <source>
        <dbReference type="ARBA" id="ARBA00022598"/>
    </source>
</evidence>
<comment type="similarity">
    <text evidence="8">Belongs to the dethiobiotin synthetase family.</text>
</comment>
<dbReference type="GO" id="GO:0005829">
    <property type="term" value="C:cytosol"/>
    <property type="evidence" value="ECO:0007669"/>
    <property type="project" value="TreeGrafter"/>
</dbReference>
<protein>
    <recommendedName>
        <fullName evidence="8">ATP-dependent dethiobiotin synthetase BioD</fullName>
        <ecNumber evidence="8">6.3.3.3</ecNumber>
    </recommendedName>
    <alternativeName>
        <fullName evidence="8">DTB synthetase</fullName>
        <shortName evidence="8">DTBS</shortName>
    </alternativeName>
    <alternativeName>
        <fullName evidence="8">Dethiobiotin synthase</fullName>
    </alternativeName>
</protein>
<evidence type="ECO:0000256" key="5">
    <source>
        <dbReference type="ARBA" id="ARBA00022756"/>
    </source>
</evidence>
<comment type="subunit">
    <text evidence="8">Homodimer.</text>
</comment>
<dbReference type="HAMAP" id="MF_00336">
    <property type="entry name" value="BioD"/>
    <property type="match status" value="1"/>
</dbReference>
<evidence type="ECO:0000256" key="3">
    <source>
        <dbReference type="ARBA" id="ARBA00022723"/>
    </source>
</evidence>
<dbReference type="FunFam" id="3.40.50.300:FF:000292">
    <property type="entry name" value="ATP-dependent dethiobiotin synthetase BioD"/>
    <property type="match status" value="1"/>
</dbReference>
<dbReference type="CDD" id="cd03109">
    <property type="entry name" value="DTBS"/>
    <property type="match status" value="1"/>
</dbReference>
<dbReference type="PIRSF" id="PIRSF006755">
    <property type="entry name" value="DTB_synth"/>
    <property type="match status" value="1"/>
</dbReference>
<feature type="binding site" evidence="8">
    <location>
        <position position="16"/>
    </location>
    <ligand>
        <name>Mg(2+)</name>
        <dbReference type="ChEBI" id="CHEBI:18420"/>
    </ligand>
</feature>
<keyword evidence="6 8" id="KW-0067">ATP-binding</keyword>
<feature type="binding site" evidence="8">
    <location>
        <position position="54"/>
    </location>
    <ligand>
        <name>ATP</name>
        <dbReference type="ChEBI" id="CHEBI:30616"/>
    </ligand>
</feature>
<evidence type="ECO:0000313" key="10">
    <source>
        <dbReference type="Proteomes" id="UP000248330"/>
    </source>
</evidence>
<organism evidence="9 10">
    <name type="scientific">Sinimarinibacterium flocculans</name>
    <dbReference type="NCBI Taxonomy" id="985250"/>
    <lineage>
        <taxon>Bacteria</taxon>
        <taxon>Pseudomonadati</taxon>
        <taxon>Pseudomonadota</taxon>
        <taxon>Gammaproteobacteria</taxon>
        <taxon>Nevskiales</taxon>
        <taxon>Nevskiaceae</taxon>
        <taxon>Sinimarinibacterium</taxon>
    </lineage>
</organism>
<keyword evidence="4 8" id="KW-0547">Nucleotide-binding</keyword>
<dbReference type="OrthoDB" id="9802097at2"/>
<gene>
    <name evidence="8" type="primary">bioD</name>
    <name evidence="9" type="ORF">C8D93_103380</name>
</gene>
<dbReference type="UniPathway" id="UPA00078">
    <property type="reaction ID" value="UER00161"/>
</dbReference>
<dbReference type="SUPFAM" id="SSF52540">
    <property type="entry name" value="P-loop containing nucleoside triphosphate hydrolases"/>
    <property type="match status" value="1"/>
</dbReference>
<keyword evidence="7 8" id="KW-0460">Magnesium</keyword>
<dbReference type="InterPro" id="IPR027417">
    <property type="entry name" value="P-loop_NTPase"/>
</dbReference>
<dbReference type="NCBIfam" id="TIGR00347">
    <property type="entry name" value="bioD"/>
    <property type="match status" value="1"/>
</dbReference>
<dbReference type="EMBL" id="QICN01000003">
    <property type="protein sequence ID" value="PXV69804.1"/>
    <property type="molecule type" value="Genomic_DNA"/>
</dbReference>
<evidence type="ECO:0000256" key="8">
    <source>
        <dbReference type="HAMAP-Rule" id="MF_00336"/>
    </source>
</evidence>
<comment type="function">
    <text evidence="8">Catalyzes a mechanistically unusual reaction, the ATP-dependent insertion of CO2 between the N7 and N8 nitrogen atoms of 7,8-diaminopelargonic acid (DAPA, also called 7,8-diammoniononanoate) to form a ureido ring.</text>
</comment>
<feature type="binding site" evidence="8">
    <location>
        <begin position="115"/>
        <end position="118"/>
    </location>
    <ligand>
        <name>ATP</name>
        <dbReference type="ChEBI" id="CHEBI:30616"/>
    </ligand>
</feature>
<feature type="binding site" evidence="8">
    <location>
        <position position="115"/>
    </location>
    <ligand>
        <name>Mg(2+)</name>
        <dbReference type="ChEBI" id="CHEBI:18420"/>
    </ligand>
</feature>
<evidence type="ECO:0000256" key="1">
    <source>
        <dbReference type="ARBA" id="ARBA00022490"/>
    </source>
</evidence>
<evidence type="ECO:0000256" key="4">
    <source>
        <dbReference type="ARBA" id="ARBA00022741"/>
    </source>
</evidence>
<dbReference type="AlphaFoldDB" id="A0A318EDU3"/>
<keyword evidence="2 8" id="KW-0436">Ligase</keyword>
<evidence type="ECO:0000313" key="9">
    <source>
        <dbReference type="EMBL" id="PXV69804.1"/>
    </source>
</evidence>
<feature type="binding site" evidence="8">
    <location>
        <begin position="12"/>
        <end position="17"/>
    </location>
    <ligand>
        <name>ATP</name>
        <dbReference type="ChEBI" id="CHEBI:30616"/>
    </ligand>
</feature>
<dbReference type="GO" id="GO:0042803">
    <property type="term" value="F:protein homodimerization activity"/>
    <property type="evidence" value="ECO:0007669"/>
    <property type="project" value="UniProtKB-ARBA"/>
</dbReference>
<keyword evidence="10" id="KW-1185">Reference proteome</keyword>
<feature type="binding site" evidence="8">
    <location>
        <position position="41"/>
    </location>
    <ligand>
        <name>substrate</name>
    </ligand>
</feature>
<dbReference type="GO" id="GO:0009102">
    <property type="term" value="P:biotin biosynthetic process"/>
    <property type="evidence" value="ECO:0007669"/>
    <property type="project" value="UniProtKB-UniRule"/>
</dbReference>
<comment type="caution">
    <text evidence="8">Lacks conserved residue(s) required for the propagation of feature annotation.</text>
</comment>
<name>A0A318EDU3_9GAMM</name>
<comment type="caution">
    <text evidence="9">The sequence shown here is derived from an EMBL/GenBank/DDBJ whole genome shotgun (WGS) entry which is preliminary data.</text>
</comment>
<evidence type="ECO:0000256" key="7">
    <source>
        <dbReference type="ARBA" id="ARBA00022842"/>
    </source>
</evidence>
<feature type="active site" evidence="8">
    <location>
        <position position="37"/>
    </location>
</feature>
<accession>A0A318EDU3</accession>
<feature type="binding site" evidence="8">
    <location>
        <position position="54"/>
    </location>
    <ligand>
        <name>Mg(2+)</name>
        <dbReference type="ChEBI" id="CHEBI:18420"/>
    </ligand>
</feature>
<evidence type="ECO:0000256" key="6">
    <source>
        <dbReference type="ARBA" id="ARBA00022840"/>
    </source>
</evidence>
<dbReference type="GO" id="GO:0005524">
    <property type="term" value="F:ATP binding"/>
    <property type="evidence" value="ECO:0007669"/>
    <property type="project" value="UniProtKB-UniRule"/>
</dbReference>
<dbReference type="Gene3D" id="3.40.50.300">
    <property type="entry name" value="P-loop containing nucleotide triphosphate hydrolases"/>
    <property type="match status" value="1"/>
</dbReference>
<comment type="subcellular location">
    <subcellularLocation>
        <location evidence="8">Cytoplasm</location>
    </subcellularLocation>
</comment>